<name>A0A1F5MKB3_9BACT</name>
<reference evidence="3 4" key="1">
    <citation type="journal article" date="2016" name="Nat. Commun.">
        <title>Thousands of microbial genomes shed light on interconnected biogeochemical processes in an aquifer system.</title>
        <authorList>
            <person name="Anantharaman K."/>
            <person name="Brown C.T."/>
            <person name="Hug L.A."/>
            <person name="Sharon I."/>
            <person name="Castelle C.J."/>
            <person name="Probst A.J."/>
            <person name="Thomas B.C."/>
            <person name="Singh A."/>
            <person name="Wilkins M.J."/>
            <person name="Karaoz U."/>
            <person name="Brodie E.L."/>
            <person name="Williams K.H."/>
            <person name="Hubbard S.S."/>
            <person name="Banfield J.F."/>
        </authorList>
    </citation>
    <scope>NUCLEOTIDE SEQUENCE [LARGE SCALE GENOMIC DNA]</scope>
</reference>
<feature type="domain" description="SbsA Ig-like" evidence="2">
    <location>
        <begin position="46"/>
        <end position="127"/>
    </location>
</feature>
<evidence type="ECO:0000256" key="1">
    <source>
        <dbReference type="ARBA" id="ARBA00022729"/>
    </source>
</evidence>
<dbReference type="InterPro" id="IPR032812">
    <property type="entry name" value="SbsA_Ig"/>
</dbReference>
<evidence type="ECO:0000313" key="4">
    <source>
        <dbReference type="Proteomes" id="UP000178017"/>
    </source>
</evidence>
<dbReference type="AlphaFoldDB" id="A0A1F5MKB3"/>
<dbReference type="Gene3D" id="2.60.40.1220">
    <property type="match status" value="1"/>
</dbReference>
<evidence type="ECO:0000313" key="3">
    <source>
        <dbReference type="EMBL" id="OGE65811.1"/>
    </source>
</evidence>
<dbReference type="EMBL" id="MFDO01000005">
    <property type="protein sequence ID" value="OGE65811.1"/>
    <property type="molecule type" value="Genomic_DNA"/>
</dbReference>
<accession>A0A1F5MKB3</accession>
<keyword evidence="1" id="KW-0732">Signal</keyword>
<dbReference type="InterPro" id="IPR014755">
    <property type="entry name" value="Cu-Rt/internalin_Ig-like"/>
</dbReference>
<organism evidence="3 4">
    <name type="scientific">Candidatus Daviesbacteria bacterium RIFCSPLOWO2_01_FULL_40_24</name>
    <dbReference type="NCBI Taxonomy" id="1797787"/>
    <lineage>
        <taxon>Bacteria</taxon>
        <taxon>Candidatus Daviesiibacteriota</taxon>
    </lineage>
</organism>
<protein>
    <recommendedName>
        <fullName evidence="2">SbsA Ig-like domain-containing protein</fullName>
    </recommendedName>
</protein>
<gene>
    <name evidence="3" type="ORF">A3B49_03365</name>
</gene>
<comment type="caution">
    <text evidence="3">The sequence shown here is derived from an EMBL/GenBank/DDBJ whole genome shotgun (WGS) entry which is preliminary data.</text>
</comment>
<proteinExistence type="predicted"/>
<evidence type="ECO:0000259" key="2">
    <source>
        <dbReference type="Pfam" id="PF13205"/>
    </source>
</evidence>
<dbReference type="Proteomes" id="UP000178017">
    <property type="component" value="Unassembled WGS sequence"/>
</dbReference>
<sequence length="161" mass="18079">MTTLKQKILLLITVLGVALFYLFQQEQLLFLSSTPQSTGIAEQIPTDRPVVVSTVPAGINRDENITISPTQTIEVTFNMPLENIGEFKHKIEPTVEYKVGLSNDRKTVQISPKSAWKLGTSYALTILPDSKFNENPGQESTKKKLDHDISIRFKSIEYRGI</sequence>
<dbReference type="Pfam" id="PF13205">
    <property type="entry name" value="Big_5"/>
    <property type="match status" value="1"/>
</dbReference>